<evidence type="ECO:0000256" key="9">
    <source>
        <dbReference type="ARBA" id="ARBA00049940"/>
    </source>
</evidence>
<accession>A0A364VBX0</accession>
<comment type="similarity">
    <text evidence="7 10">Belongs to the fluoride channel Fluc/FEX (TC 1.A.43) family.</text>
</comment>
<keyword evidence="4 10" id="KW-1133">Transmembrane helix</keyword>
<comment type="catalytic activity">
    <reaction evidence="8">
        <text>fluoride(in) = fluoride(out)</text>
        <dbReference type="Rhea" id="RHEA:76159"/>
        <dbReference type="ChEBI" id="CHEBI:17051"/>
    </reaction>
    <physiologicalReaction direction="left-to-right" evidence="8">
        <dbReference type="Rhea" id="RHEA:76160"/>
    </physiologicalReaction>
</comment>
<evidence type="ECO:0000313" key="11">
    <source>
        <dbReference type="EMBL" id="RAV34149.1"/>
    </source>
</evidence>
<organism evidence="11 12">
    <name type="scientific">Corynebacterium heidelbergense</name>
    <dbReference type="NCBI Taxonomy" id="2055947"/>
    <lineage>
        <taxon>Bacteria</taxon>
        <taxon>Bacillati</taxon>
        <taxon>Actinomycetota</taxon>
        <taxon>Actinomycetes</taxon>
        <taxon>Mycobacteriales</taxon>
        <taxon>Corynebacteriaceae</taxon>
        <taxon>Corynebacterium</taxon>
    </lineage>
</organism>
<comment type="caution">
    <text evidence="11">The sequence shown here is derived from an EMBL/GenBank/DDBJ whole genome shotgun (WGS) entry which is preliminary data.</text>
</comment>
<gene>
    <name evidence="11" type="ORF">CWC39_04650</name>
</gene>
<evidence type="ECO:0000256" key="5">
    <source>
        <dbReference type="ARBA" id="ARBA00023136"/>
    </source>
</evidence>
<keyword evidence="6" id="KW-0406">Ion transport</keyword>
<evidence type="ECO:0000256" key="4">
    <source>
        <dbReference type="ARBA" id="ARBA00022989"/>
    </source>
</evidence>
<dbReference type="AlphaFoldDB" id="A0A364VBX0"/>
<dbReference type="Proteomes" id="UP000251047">
    <property type="component" value="Unassembled WGS sequence"/>
</dbReference>
<evidence type="ECO:0000256" key="6">
    <source>
        <dbReference type="ARBA" id="ARBA00023303"/>
    </source>
</evidence>
<proteinExistence type="inferred from homology"/>
<feature type="transmembrane region" description="Helical" evidence="10">
    <location>
        <begin position="71"/>
        <end position="98"/>
    </location>
</feature>
<reference evidence="11 12" key="1">
    <citation type="journal article" date="2018" name="Syst. Appl. Microbiol.">
        <title>Corynebacterium heidelbergense sp. nov., isolated from the preen glands of Egyptian geese (Alopochen aegyptiacus).</title>
        <authorList>
            <person name="Braun M.S."/>
            <person name="Wang E."/>
            <person name="Zimmermann S."/>
            <person name="Wink M."/>
        </authorList>
    </citation>
    <scope>NUCLEOTIDE SEQUENCE [LARGE SCALE GENOMIC DNA]</scope>
    <source>
        <strain evidence="11 12">DSM 104638</strain>
    </source>
</reference>
<keyword evidence="6" id="KW-0813">Transport</keyword>
<sequence>MNTWFGLLSALAVGLGGAAGAVARYLVDSRLKRRIAPLASLCIINAAGAGVLGLLSGAISTGQVGHGGAGAVGLLAALVGTGLCGGFTTFSTAMVEVIRPLPPGLSASARRRARWERAGWTLLMVLAAVLCYAAGAWMGLTFWR</sequence>
<comment type="function">
    <text evidence="9">Fluoride-specific ion channel. Important for reducing fluoride concentration in the cell, thus reducing its toxicity.</text>
</comment>
<feature type="transmembrane region" description="Helical" evidence="10">
    <location>
        <begin position="6"/>
        <end position="26"/>
    </location>
</feature>
<evidence type="ECO:0000313" key="12">
    <source>
        <dbReference type="Proteomes" id="UP000251047"/>
    </source>
</evidence>
<keyword evidence="5 10" id="KW-0472">Membrane</keyword>
<keyword evidence="3 10" id="KW-0812">Transmembrane</keyword>
<dbReference type="RefSeq" id="WP_112769348.1">
    <property type="nucleotide sequence ID" value="NZ_CP063191.1"/>
</dbReference>
<dbReference type="GO" id="GO:0005886">
    <property type="term" value="C:plasma membrane"/>
    <property type="evidence" value="ECO:0007669"/>
    <property type="project" value="UniProtKB-SubCell"/>
</dbReference>
<evidence type="ECO:0000256" key="10">
    <source>
        <dbReference type="RuleBase" id="RU004340"/>
    </source>
</evidence>
<evidence type="ECO:0000256" key="2">
    <source>
        <dbReference type="ARBA" id="ARBA00022475"/>
    </source>
</evidence>
<evidence type="ECO:0000256" key="8">
    <source>
        <dbReference type="ARBA" id="ARBA00035585"/>
    </source>
</evidence>
<feature type="transmembrane region" description="Helical" evidence="10">
    <location>
        <begin position="119"/>
        <end position="143"/>
    </location>
</feature>
<evidence type="ECO:0000256" key="1">
    <source>
        <dbReference type="ARBA" id="ARBA00004651"/>
    </source>
</evidence>
<comment type="subcellular location">
    <subcellularLocation>
        <location evidence="1">Cell membrane</location>
        <topology evidence="1">Multi-pass membrane protein</topology>
    </subcellularLocation>
</comment>
<dbReference type="EMBL" id="PHQP01000026">
    <property type="protein sequence ID" value="RAV34149.1"/>
    <property type="molecule type" value="Genomic_DNA"/>
</dbReference>
<protein>
    <recommendedName>
        <fullName evidence="10">Fluoride-specific ion channel</fullName>
    </recommendedName>
</protein>
<evidence type="ECO:0000256" key="7">
    <source>
        <dbReference type="ARBA" id="ARBA00035120"/>
    </source>
</evidence>
<dbReference type="InterPro" id="IPR003691">
    <property type="entry name" value="FluC"/>
</dbReference>
<evidence type="ECO:0000256" key="3">
    <source>
        <dbReference type="ARBA" id="ARBA00022692"/>
    </source>
</evidence>
<dbReference type="GO" id="GO:0034220">
    <property type="term" value="P:monoatomic ion transmembrane transport"/>
    <property type="evidence" value="ECO:0007669"/>
    <property type="project" value="UniProtKB-KW"/>
</dbReference>
<feature type="transmembrane region" description="Helical" evidence="10">
    <location>
        <begin position="38"/>
        <end position="59"/>
    </location>
</feature>
<dbReference type="Pfam" id="PF02537">
    <property type="entry name" value="CRCB"/>
    <property type="match status" value="1"/>
</dbReference>
<name>A0A364VBX0_9CORY</name>
<keyword evidence="2 10" id="KW-1003">Cell membrane</keyword>
<keyword evidence="6" id="KW-0407">Ion channel</keyword>